<dbReference type="SUPFAM" id="SSF51126">
    <property type="entry name" value="Pectin lyase-like"/>
    <property type="match status" value="1"/>
</dbReference>
<dbReference type="InterPro" id="IPR012334">
    <property type="entry name" value="Pectin_lyas_fold"/>
</dbReference>
<dbReference type="Proteomes" id="UP000824048">
    <property type="component" value="Unassembled WGS sequence"/>
</dbReference>
<protein>
    <submittedName>
        <fullName evidence="1">Polyhydroxyalkanoate depolymerase</fullName>
    </submittedName>
</protein>
<reference evidence="1" key="2">
    <citation type="submission" date="2021-04" db="EMBL/GenBank/DDBJ databases">
        <authorList>
            <person name="Gilroy R."/>
        </authorList>
    </citation>
    <scope>NUCLEOTIDE SEQUENCE</scope>
    <source>
        <strain evidence="1">ChiSxjej1B13-11774</strain>
    </source>
</reference>
<dbReference type="EMBL" id="DXBP01000049">
    <property type="protein sequence ID" value="HIZ42388.1"/>
    <property type="molecule type" value="Genomic_DNA"/>
</dbReference>
<name>A0A9D2ER63_9FIRM</name>
<comment type="caution">
    <text evidence="1">The sequence shown here is derived from an EMBL/GenBank/DDBJ whole genome shotgun (WGS) entry which is preliminary data.</text>
</comment>
<evidence type="ECO:0000313" key="1">
    <source>
        <dbReference type="EMBL" id="HIZ42388.1"/>
    </source>
</evidence>
<proteinExistence type="predicted"/>
<reference evidence="1" key="1">
    <citation type="journal article" date="2021" name="PeerJ">
        <title>Extensive microbial diversity within the chicken gut microbiome revealed by metagenomics and culture.</title>
        <authorList>
            <person name="Gilroy R."/>
            <person name="Ravi A."/>
            <person name="Getino M."/>
            <person name="Pursley I."/>
            <person name="Horton D.L."/>
            <person name="Alikhan N.F."/>
            <person name="Baker D."/>
            <person name="Gharbi K."/>
            <person name="Hall N."/>
            <person name="Watson M."/>
            <person name="Adriaenssens E.M."/>
            <person name="Foster-Nyarko E."/>
            <person name="Jarju S."/>
            <person name="Secka A."/>
            <person name="Antonio M."/>
            <person name="Oren A."/>
            <person name="Chaudhuri R.R."/>
            <person name="La Ragione R."/>
            <person name="Hildebrand F."/>
            <person name="Pallen M.J."/>
        </authorList>
    </citation>
    <scope>NUCLEOTIDE SEQUENCE</scope>
    <source>
        <strain evidence="1">ChiSxjej1B13-11774</strain>
    </source>
</reference>
<organism evidence="1 2">
    <name type="scientific">Candidatus Gemmiger excrementigallinarum</name>
    <dbReference type="NCBI Taxonomy" id="2838609"/>
    <lineage>
        <taxon>Bacteria</taxon>
        <taxon>Bacillati</taxon>
        <taxon>Bacillota</taxon>
        <taxon>Clostridia</taxon>
        <taxon>Eubacteriales</taxon>
        <taxon>Gemmiger</taxon>
    </lineage>
</organism>
<gene>
    <name evidence="1" type="ORF">H9811_07475</name>
</gene>
<evidence type="ECO:0000313" key="2">
    <source>
        <dbReference type="Proteomes" id="UP000824048"/>
    </source>
</evidence>
<dbReference type="InterPro" id="IPR011050">
    <property type="entry name" value="Pectin_lyase_fold/virulence"/>
</dbReference>
<dbReference type="AlphaFoldDB" id="A0A9D2ER63"/>
<dbReference type="Gene3D" id="2.160.20.10">
    <property type="entry name" value="Single-stranded right-handed beta-helix, Pectin lyase-like"/>
    <property type="match status" value="1"/>
</dbReference>
<sequence>MNSSGNTTGQHMPATYYCSTLHGSDAYDGRSPERPLRSLQALSALALGPGDRLLLERGSAFANDCLHLHGVHGSAEAPIVIDAYGEGPLPRIDANGEGLWFQDYGTELDNPLHRRRGYVSSAVLLFDCDGIELNHLAMTNRGRPRDAAYNDLDTMNRTGVAVVAQNAGTLRHICLRALDVRHVHGNVYDKHMNNGGIYFTAFKPLDEAATGIARYDDVLIEDCYVEDVNRWGIAVAYTAYCAHFMTPEISDEVIARYGATRVVVRGNYVKDPGGDAITTMYCDRPLIEYNVSDGAGRQINKTDYAESDFGRVAAAVWPWKCKNALFQFNEVFRTRYHGGENQDGQAFDADWGDGTIYQYNYSHDNEGGCLMVCGAEAVNTVFRYNISQNDDRAMVLPADSPLAYIYNNTFYMKPGVPFLATNSQSVGPTVIENNLLIAAGDTPTPQNWYNDVTRYENNLFCGFADLPDGSGNRAAGPCLQAPGTGGTGGPDGPALATLDGYRLTADSPARGAGVPVPGAGARDFFGHQLSGVPSIGADQG</sequence>
<accession>A0A9D2ER63</accession>